<dbReference type="InterPro" id="IPR000873">
    <property type="entry name" value="AMP-dep_synth/lig_dom"/>
</dbReference>
<evidence type="ECO:0000259" key="1">
    <source>
        <dbReference type="Pfam" id="PF00501"/>
    </source>
</evidence>
<dbReference type="InterPro" id="IPR050237">
    <property type="entry name" value="ATP-dep_AMP-bd_enzyme"/>
</dbReference>
<dbReference type="PANTHER" id="PTHR43767:SF1">
    <property type="entry name" value="NONRIBOSOMAL PEPTIDE SYNTHASE PES1 (EUROFUNG)-RELATED"/>
    <property type="match status" value="1"/>
</dbReference>
<dbReference type="Pfam" id="PF13193">
    <property type="entry name" value="AMP-binding_C"/>
    <property type="match status" value="1"/>
</dbReference>
<feature type="domain" description="AMP-dependent synthetase/ligase" evidence="1">
    <location>
        <begin position="25"/>
        <end position="383"/>
    </location>
</feature>
<accession>A0ABV6H4Z9</accession>
<dbReference type="InterPro" id="IPR042099">
    <property type="entry name" value="ANL_N_sf"/>
</dbReference>
<name>A0ABV6H4Z9_9ACTN</name>
<dbReference type="SUPFAM" id="SSF56801">
    <property type="entry name" value="Acetyl-CoA synthetase-like"/>
    <property type="match status" value="1"/>
</dbReference>
<dbReference type="InterPro" id="IPR025110">
    <property type="entry name" value="AMP-bd_C"/>
</dbReference>
<dbReference type="InterPro" id="IPR045851">
    <property type="entry name" value="AMP-bd_C_sf"/>
</dbReference>
<evidence type="ECO:0000259" key="2">
    <source>
        <dbReference type="Pfam" id="PF13193"/>
    </source>
</evidence>
<protein>
    <submittedName>
        <fullName evidence="3">Class I adenylate-forming enzyme family protein</fullName>
    </submittedName>
</protein>
<dbReference type="PANTHER" id="PTHR43767">
    <property type="entry name" value="LONG-CHAIN-FATTY-ACID--COA LIGASE"/>
    <property type="match status" value="1"/>
</dbReference>
<comment type="caution">
    <text evidence="3">The sequence shown here is derived from an EMBL/GenBank/DDBJ whole genome shotgun (WGS) entry which is preliminary data.</text>
</comment>
<gene>
    <name evidence="3" type="ORF">ACFFJD_03670</name>
</gene>
<dbReference type="Proteomes" id="UP001589783">
    <property type="component" value="Unassembled WGS sequence"/>
</dbReference>
<sequence length="525" mass="55102">MSSRPAVRGDRSNAARFFAERGADADVAVVDAAGEHTYAQLRDAVAVLEAALAAEGLREGDRVAILGRNSFFWVAAYLAVIGAGLVAVPCSEKATPADIARNLGLGECRAVLADRLAARGFDDALRPLPVIDDAVLDGAALDGASRNGAVPAAPGHAVPAASGRAERVTDPADDAVLMFTSGTTSRPKAVRITHANLMANTESIIAYLGLTASDRVLVILPFYYCYGASLLHTHLRVGGTVVLCNTFAYPETAVEQIAAEQCTVLAGVPSSYQLLLRVTTFAQRRLPSLRIVQQAGGKLSPVLVDELIAAQPHANVFVMYGQTEATARLSYVPPEMLEAKRGSVGKGIPGVELTVRSATGEPVAVGERGEIYAVGESISPGYLGDREGTAAKFTPYGLRTGDLAVVDEDGYIFVVDRIDDFIKTWGYRVSSQEVESAALRLAELVSAAAIGVPDEDAGEAISLFVTIRPGSDVGPDDVLAHCRSLLAKHMVPASVQILQTLPLNANGKVDKNALRRAAYAAAGQS</sequence>
<feature type="domain" description="AMP-binding enzyme C-terminal" evidence="2">
    <location>
        <begin position="433"/>
        <end position="508"/>
    </location>
</feature>
<keyword evidence="4" id="KW-1185">Reference proteome</keyword>
<dbReference type="Gene3D" id="3.30.300.30">
    <property type="match status" value="1"/>
</dbReference>
<dbReference type="Pfam" id="PF00501">
    <property type="entry name" value="AMP-binding"/>
    <property type="match status" value="1"/>
</dbReference>
<reference evidence="3 4" key="1">
    <citation type="submission" date="2024-09" db="EMBL/GenBank/DDBJ databases">
        <authorList>
            <person name="Sun Q."/>
            <person name="Mori K."/>
        </authorList>
    </citation>
    <scope>NUCLEOTIDE SEQUENCE [LARGE SCALE GENOMIC DNA]</scope>
    <source>
        <strain evidence="3 4">CCM 7957</strain>
    </source>
</reference>
<dbReference type="PROSITE" id="PS00455">
    <property type="entry name" value="AMP_BINDING"/>
    <property type="match status" value="1"/>
</dbReference>
<dbReference type="Gene3D" id="3.40.50.12780">
    <property type="entry name" value="N-terminal domain of ligase-like"/>
    <property type="match status" value="1"/>
</dbReference>
<proteinExistence type="predicted"/>
<dbReference type="RefSeq" id="WP_382361101.1">
    <property type="nucleotide sequence ID" value="NZ_JBHLWV010000012.1"/>
</dbReference>
<evidence type="ECO:0000313" key="3">
    <source>
        <dbReference type="EMBL" id="MFC0313952.1"/>
    </source>
</evidence>
<dbReference type="EMBL" id="JBHLWV010000012">
    <property type="protein sequence ID" value="MFC0313952.1"/>
    <property type="molecule type" value="Genomic_DNA"/>
</dbReference>
<evidence type="ECO:0000313" key="4">
    <source>
        <dbReference type="Proteomes" id="UP001589783"/>
    </source>
</evidence>
<dbReference type="InterPro" id="IPR020845">
    <property type="entry name" value="AMP-binding_CS"/>
</dbReference>
<organism evidence="3 4">
    <name type="scientific">Gordonia phosphorivorans</name>
    <dbReference type="NCBI Taxonomy" id="1056982"/>
    <lineage>
        <taxon>Bacteria</taxon>
        <taxon>Bacillati</taxon>
        <taxon>Actinomycetota</taxon>
        <taxon>Actinomycetes</taxon>
        <taxon>Mycobacteriales</taxon>
        <taxon>Gordoniaceae</taxon>
        <taxon>Gordonia</taxon>
    </lineage>
</organism>